<dbReference type="InterPro" id="IPR012340">
    <property type="entry name" value="NA-bd_OB-fold"/>
</dbReference>
<proteinExistence type="inferred from homology"/>
<dbReference type="GO" id="GO:0003723">
    <property type="term" value="F:RNA binding"/>
    <property type="evidence" value="ECO:0007669"/>
    <property type="project" value="InterPro"/>
</dbReference>
<dbReference type="InterPro" id="IPR011488">
    <property type="entry name" value="TIF_2_asu"/>
</dbReference>
<dbReference type="STRING" id="1550241.MA03_05875"/>
<reference evidence="5 6" key="1">
    <citation type="journal article" date="2015" name="Stand. Genomic Sci.">
        <title>Complete genome sequence of and proposal of Thermofilum uzonense sp. nov. a novel hyperthermophilic crenarchaeon and emended description of the genus Thermofilum.</title>
        <authorList>
            <person name="Toshchakov S.V."/>
            <person name="Korzhenkov A.A."/>
            <person name="Samarov N.I."/>
            <person name="Mazunin I.O."/>
            <person name="Mozhey O.I."/>
            <person name="Shmyr I.S."/>
            <person name="Derbikova K.S."/>
            <person name="Taranov E.A."/>
            <person name="Dominova I.N."/>
            <person name="Bonch-Osmolovskaya E.A."/>
            <person name="Patrushev M.V."/>
            <person name="Podosokorskaya O.A."/>
            <person name="Kublanov I.V."/>
        </authorList>
    </citation>
    <scope>NUCLEOTIDE SEQUENCE [LARGE SCALE GENOMIC DNA]</scope>
    <source>
        <strain evidence="5 6">1807-2</strain>
    </source>
</reference>
<dbReference type="FunFam" id="2.40.50.140:FF:000015">
    <property type="entry name" value="Eukaryotic translation initiation factor 2 subunit alpha"/>
    <property type="match status" value="1"/>
</dbReference>
<dbReference type="KEGG" id="thf:MA03_05875"/>
<dbReference type="GO" id="GO:0003743">
    <property type="term" value="F:translation initiation factor activity"/>
    <property type="evidence" value="ECO:0007669"/>
    <property type="project" value="UniProtKB-KW"/>
</dbReference>
<keyword evidence="2 5" id="KW-0396">Initiation factor</keyword>
<dbReference type="AlphaFoldDB" id="A0A0F7FHS2"/>
<accession>A0A0F7FHS2</accession>
<dbReference type="GeneID" id="25401740"/>
<evidence type="ECO:0000313" key="5">
    <source>
        <dbReference type="EMBL" id="AKG38877.1"/>
    </source>
</evidence>
<name>A0A0F7FHS2_9CREN</name>
<dbReference type="SMART" id="SM00316">
    <property type="entry name" value="S1"/>
    <property type="match status" value="1"/>
</dbReference>
<organism evidence="5 6">
    <name type="scientific">Infirmifilum uzonense</name>
    <dbReference type="NCBI Taxonomy" id="1550241"/>
    <lineage>
        <taxon>Archaea</taxon>
        <taxon>Thermoproteota</taxon>
        <taxon>Thermoprotei</taxon>
        <taxon>Thermofilales</taxon>
        <taxon>Thermofilaceae</taxon>
        <taxon>Infirmifilum</taxon>
    </lineage>
</organism>
<dbReference type="PATRIC" id="fig|1550241.5.peg.1228"/>
<dbReference type="Proteomes" id="UP000067434">
    <property type="component" value="Chromosome"/>
</dbReference>
<comment type="similarity">
    <text evidence="1">Belongs to the eIF-2-alpha family.</text>
</comment>
<dbReference type="PROSITE" id="PS50126">
    <property type="entry name" value="S1"/>
    <property type="match status" value="1"/>
</dbReference>
<dbReference type="EMBL" id="CP009961">
    <property type="protein sequence ID" value="AKG38877.1"/>
    <property type="molecule type" value="Genomic_DNA"/>
</dbReference>
<keyword evidence="3" id="KW-0648">Protein biosynthesis</keyword>
<dbReference type="Pfam" id="PF07541">
    <property type="entry name" value="EIF_2_alpha"/>
    <property type="match status" value="1"/>
</dbReference>
<evidence type="ECO:0000256" key="2">
    <source>
        <dbReference type="ARBA" id="ARBA00022540"/>
    </source>
</evidence>
<dbReference type="InterPro" id="IPR044126">
    <property type="entry name" value="S1_IF2_alpha"/>
</dbReference>
<dbReference type="HOGENOM" id="CLU_033458_0_2_2"/>
<evidence type="ECO:0000256" key="3">
    <source>
        <dbReference type="ARBA" id="ARBA00022917"/>
    </source>
</evidence>
<dbReference type="Gene3D" id="1.10.150.190">
    <property type="entry name" value="Translation initiation factor 2, subunit 1, domain 2"/>
    <property type="match status" value="1"/>
</dbReference>
<dbReference type="GO" id="GO:0043022">
    <property type="term" value="F:ribosome binding"/>
    <property type="evidence" value="ECO:0007669"/>
    <property type="project" value="TreeGrafter"/>
</dbReference>
<keyword evidence="6" id="KW-1185">Reference proteome</keyword>
<dbReference type="NCBIfam" id="NF003062">
    <property type="entry name" value="PRK03987.1-1"/>
    <property type="match status" value="1"/>
</dbReference>
<dbReference type="Pfam" id="PF00575">
    <property type="entry name" value="S1"/>
    <property type="match status" value="1"/>
</dbReference>
<dbReference type="SUPFAM" id="SSF50249">
    <property type="entry name" value="Nucleic acid-binding proteins"/>
    <property type="match status" value="1"/>
</dbReference>
<dbReference type="Gene3D" id="2.40.50.140">
    <property type="entry name" value="Nucleic acid-binding proteins"/>
    <property type="match status" value="1"/>
</dbReference>
<dbReference type="SUPFAM" id="SSF116742">
    <property type="entry name" value="eIF2alpha middle domain-like"/>
    <property type="match status" value="1"/>
</dbReference>
<dbReference type="InterPro" id="IPR024055">
    <property type="entry name" value="TIF2_asu_C"/>
</dbReference>
<dbReference type="PANTHER" id="PTHR10602">
    <property type="entry name" value="EUKARYOTIC TRANSLATION INITIATION FACTOR 2 SUBUNIT 1"/>
    <property type="match status" value="1"/>
</dbReference>
<sequence>MVRRREEVPSLNELVVATVKEIHEHGAFVALDEYGGLRAYVPLGEASHSWFRNIRDVLRVGQKAVFKVIRVDPSRKLVDLSLKRVSDGERKEKLIEWKRAQRAEKILELAAKKLRKTLDEAYEKVGWPLEDYYGEIFKGLEEASLRGEEALLEANVEKKWAEVVAEIARQNIRLPRVKLSFIINLQCLEGGVKALKDILTSWERSVKLPSNTSVRFYTLGAPRYKLDVEALNYKDGEKISSDILKAIEQGAKTHGCSFSFERLKGE</sequence>
<evidence type="ECO:0000259" key="4">
    <source>
        <dbReference type="PROSITE" id="PS50126"/>
    </source>
</evidence>
<dbReference type="OrthoDB" id="84794at2157"/>
<protein>
    <submittedName>
        <fullName evidence="5">Translation initiation factor IF-2 subunit alpha</fullName>
    </submittedName>
</protein>
<gene>
    <name evidence="5" type="ORF">MA03_05875</name>
</gene>
<dbReference type="CDD" id="cd04452">
    <property type="entry name" value="S1_IF2_alpha"/>
    <property type="match status" value="1"/>
</dbReference>
<dbReference type="Gene3D" id="3.30.70.1130">
    <property type="entry name" value="EIF_2_alpha"/>
    <property type="match status" value="1"/>
</dbReference>
<dbReference type="RefSeq" id="WP_052884373.1">
    <property type="nucleotide sequence ID" value="NZ_CP009961.1"/>
</dbReference>
<dbReference type="PANTHER" id="PTHR10602:SF0">
    <property type="entry name" value="EUKARYOTIC TRANSLATION INITIATION FACTOR 2 SUBUNIT 1"/>
    <property type="match status" value="1"/>
</dbReference>
<dbReference type="InterPro" id="IPR024054">
    <property type="entry name" value="TIF2_asu_middle_sf"/>
</dbReference>
<feature type="domain" description="S1 motif" evidence="4">
    <location>
        <begin position="12"/>
        <end position="83"/>
    </location>
</feature>
<dbReference type="SUPFAM" id="SSF110993">
    <property type="entry name" value="eIF-2-alpha, C-terminal domain"/>
    <property type="match status" value="1"/>
</dbReference>
<dbReference type="InterPro" id="IPR003029">
    <property type="entry name" value="S1_domain"/>
</dbReference>
<evidence type="ECO:0000313" key="6">
    <source>
        <dbReference type="Proteomes" id="UP000067434"/>
    </source>
</evidence>
<evidence type="ECO:0000256" key="1">
    <source>
        <dbReference type="ARBA" id="ARBA00007223"/>
    </source>
</evidence>